<feature type="non-terminal residue" evidence="2">
    <location>
        <position position="1"/>
    </location>
</feature>
<evidence type="ECO:0000313" key="3">
    <source>
        <dbReference type="Proteomes" id="UP000293854"/>
    </source>
</evidence>
<comment type="caution">
    <text evidence="2">The sequence shown here is derived from an EMBL/GenBank/DDBJ whole genome shotgun (WGS) entry which is preliminary data.</text>
</comment>
<accession>A0A4Q7CKU3</accession>
<organism evidence="2 3">
    <name type="scientific">Staphylococcus condimenti</name>
    <dbReference type="NCBI Taxonomy" id="70255"/>
    <lineage>
        <taxon>Bacteria</taxon>
        <taxon>Bacillati</taxon>
        <taxon>Bacillota</taxon>
        <taxon>Bacilli</taxon>
        <taxon>Bacillales</taxon>
        <taxon>Staphylococcaceae</taxon>
        <taxon>Staphylococcus</taxon>
    </lineage>
</organism>
<reference evidence="2 3" key="1">
    <citation type="submission" date="2018-11" db="EMBL/GenBank/DDBJ databases">
        <title>Genomic profiling of Staphylococcus species from a Poultry farm system in KwaZulu-Natal, South Africa.</title>
        <authorList>
            <person name="Amoako D.G."/>
            <person name="Somboro A.M."/>
            <person name="Abia A.L.K."/>
            <person name="Bester L.A."/>
            <person name="Essack S.Y."/>
        </authorList>
    </citation>
    <scope>NUCLEOTIDE SEQUENCE [LARGE SCALE GENOMIC DNA]</scope>
    <source>
        <strain evidence="2 3">SA11</strain>
    </source>
</reference>
<evidence type="ECO:0000313" key="2">
    <source>
        <dbReference type="EMBL" id="RZH99494.1"/>
    </source>
</evidence>
<dbReference type="EMBL" id="RQTE01000496">
    <property type="protein sequence ID" value="RZH99494.1"/>
    <property type="molecule type" value="Genomic_DNA"/>
</dbReference>
<dbReference type="AlphaFoldDB" id="A0A4Q7CKU3"/>
<protein>
    <submittedName>
        <fullName evidence="2">Uncharacterized protein</fullName>
    </submittedName>
</protein>
<feature type="transmembrane region" description="Helical" evidence="1">
    <location>
        <begin position="21"/>
        <end position="40"/>
    </location>
</feature>
<feature type="transmembrane region" description="Helical" evidence="1">
    <location>
        <begin position="66"/>
        <end position="87"/>
    </location>
</feature>
<sequence length="94" mass="10346">AILVGVHAFDIDLGILVVTKYAHIFVFFAGIIISIAGLYFKRLDFTGIGLLLTQKTIDAVIVNPNAAQIGTVIIWLLILAVIIYYSIRLSTRDK</sequence>
<dbReference type="Proteomes" id="UP000293854">
    <property type="component" value="Unassembled WGS sequence"/>
</dbReference>
<name>A0A4Q7CKU3_9STAP</name>
<evidence type="ECO:0000256" key="1">
    <source>
        <dbReference type="SAM" id="Phobius"/>
    </source>
</evidence>
<keyword evidence="1" id="KW-1133">Transmembrane helix</keyword>
<keyword evidence="1" id="KW-0812">Transmembrane</keyword>
<gene>
    <name evidence="2" type="ORF">EIG99_13750</name>
</gene>
<proteinExistence type="predicted"/>
<keyword evidence="1" id="KW-0472">Membrane</keyword>